<dbReference type="InterPro" id="IPR000504">
    <property type="entry name" value="RRM_dom"/>
</dbReference>
<keyword evidence="6" id="KW-0507">mRNA processing</keyword>
<keyword evidence="10" id="KW-0508">mRNA splicing</keyword>
<feature type="compositionally biased region" description="Basic residues" evidence="17">
    <location>
        <begin position="334"/>
        <end position="348"/>
    </location>
</feature>
<evidence type="ECO:0000256" key="7">
    <source>
        <dbReference type="ARBA" id="ARBA00022843"/>
    </source>
</evidence>
<evidence type="ECO:0000256" key="8">
    <source>
        <dbReference type="ARBA" id="ARBA00022884"/>
    </source>
</evidence>
<dbReference type="PROSITE" id="PS50102">
    <property type="entry name" value="RRM"/>
    <property type="match status" value="1"/>
</dbReference>
<keyword evidence="5" id="KW-0597">Phosphoprotein</keyword>
<evidence type="ECO:0000256" key="18">
    <source>
        <dbReference type="SAM" id="Phobius"/>
    </source>
</evidence>
<dbReference type="Gene3D" id="3.30.70.330">
    <property type="match status" value="1"/>
</dbReference>
<dbReference type="Pfam" id="PF00076">
    <property type="entry name" value="RRM_1"/>
    <property type="match status" value="1"/>
</dbReference>
<comment type="subcellular location">
    <subcellularLocation>
        <location evidence="1">Nucleus</location>
    </subcellularLocation>
</comment>
<dbReference type="PANTHER" id="PTHR48034">
    <property type="entry name" value="TRANSFORMER-2 SEX-DETERMINING PROTEIN-RELATED"/>
    <property type="match status" value="1"/>
</dbReference>
<keyword evidence="4" id="KW-1017">Isopeptide bond</keyword>
<keyword evidence="18" id="KW-0472">Membrane</keyword>
<comment type="subunit">
    <text evidence="13">Binds to A3 enhancer proteins SRp75, SRp55, SRp40 and SRp30. Interacts with ILDR1 (via C-terminus) and ILDR2.</text>
</comment>
<name>G1NDK4_MELGA</name>
<dbReference type="InterPro" id="IPR050441">
    <property type="entry name" value="RBM"/>
</dbReference>
<evidence type="ECO:0000256" key="1">
    <source>
        <dbReference type="ARBA" id="ARBA00004123"/>
    </source>
</evidence>
<dbReference type="Bgee" id="ENSMGAG00000010514">
    <property type="expression patterns" value="Expressed in bursa of Fabricius and 17 other cell types or tissues"/>
</dbReference>
<keyword evidence="3" id="KW-0488">Methylation</keyword>
<protein>
    <recommendedName>
        <fullName evidence="14">Transformer-2 protein homolog alpha</fullName>
    </recommendedName>
    <alternativeName>
        <fullName evidence="15">Transformer-2 protein homolog A</fullName>
    </alternativeName>
</protein>
<dbReference type="GO" id="GO:0005730">
    <property type="term" value="C:nucleolus"/>
    <property type="evidence" value="ECO:0007669"/>
    <property type="project" value="Ensembl"/>
</dbReference>
<evidence type="ECO:0000256" key="11">
    <source>
        <dbReference type="ARBA" id="ARBA00023242"/>
    </source>
</evidence>
<dbReference type="InterPro" id="IPR035979">
    <property type="entry name" value="RBD_domain_sf"/>
</dbReference>
<dbReference type="Proteomes" id="UP000001645">
    <property type="component" value="Chromosome 6"/>
</dbReference>
<evidence type="ECO:0000256" key="3">
    <source>
        <dbReference type="ARBA" id="ARBA00022481"/>
    </source>
</evidence>
<keyword evidence="8 16" id="KW-0694">RNA-binding</keyword>
<evidence type="ECO:0000256" key="5">
    <source>
        <dbReference type="ARBA" id="ARBA00022553"/>
    </source>
</evidence>
<evidence type="ECO:0000256" key="14">
    <source>
        <dbReference type="ARBA" id="ARBA00073289"/>
    </source>
</evidence>
<dbReference type="InParanoid" id="G1NDK4"/>
<dbReference type="GO" id="GO:0003723">
    <property type="term" value="F:RNA binding"/>
    <property type="evidence" value="ECO:0007669"/>
    <property type="project" value="UniProtKB-UniRule"/>
</dbReference>
<dbReference type="Ensembl" id="ENSMGAT00000011807.3">
    <property type="protein sequence ID" value="ENSMGAP00000010940.3"/>
    <property type="gene ID" value="ENSMGAG00000010514.3"/>
</dbReference>
<comment type="similarity">
    <text evidence="2">Belongs to the splicing factor SR family.</text>
</comment>
<evidence type="ECO:0000313" key="21">
    <source>
        <dbReference type="Proteomes" id="UP000001645"/>
    </source>
</evidence>
<evidence type="ECO:0000256" key="4">
    <source>
        <dbReference type="ARBA" id="ARBA00022499"/>
    </source>
</evidence>
<keyword evidence="7" id="KW-0832">Ubl conjugation</keyword>
<sequence>MKYEESHIAVFLLPLSWLMLYFFLRWNIYLLERTDPIEFFFGKLAFFSLPSTGIYEALASAYGLTVITDAIRKSCGWCQKMLQESRSQSKSPAGSPARVKSESRSGSRSPSRASKHSESHSRSRSKSRSRSRRHSHRRYTRSRSHSHSHSHRRRSRSRSYTPEYRRRRSRSHSPMSNRRRHTGSRANPDPNTCLGVFGLSLYTTERDLREVFSRYGPLTGVNVVYDQRTGRSRGFAFVYFERIDDSKEAMEHANGMELDGRRIRVDYSITKRAHTPTPGIYMGRPTHSGGGGGGGAGRRRDSYYDRGYDRGYDRYEEYDYRYRRRSPSPYYSRYRSRSRSRSYSPRRY</sequence>
<feature type="transmembrane region" description="Helical" evidence="18">
    <location>
        <begin position="6"/>
        <end position="24"/>
    </location>
</feature>
<evidence type="ECO:0000256" key="9">
    <source>
        <dbReference type="ARBA" id="ARBA00022990"/>
    </source>
</evidence>
<keyword evidence="21" id="KW-1185">Reference proteome</keyword>
<organism evidence="20 21">
    <name type="scientific">Meleagris gallopavo</name>
    <name type="common">Wild turkey</name>
    <dbReference type="NCBI Taxonomy" id="9103"/>
    <lineage>
        <taxon>Eukaryota</taxon>
        <taxon>Metazoa</taxon>
        <taxon>Chordata</taxon>
        <taxon>Craniata</taxon>
        <taxon>Vertebrata</taxon>
        <taxon>Euteleostomi</taxon>
        <taxon>Archelosauria</taxon>
        <taxon>Archosauria</taxon>
        <taxon>Dinosauria</taxon>
        <taxon>Saurischia</taxon>
        <taxon>Theropoda</taxon>
        <taxon>Coelurosauria</taxon>
        <taxon>Aves</taxon>
        <taxon>Neognathae</taxon>
        <taxon>Galloanserae</taxon>
        <taxon>Galliformes</taxon>
        <taxon>Phasianidae</taxon>
        <taxon>Meleagridinae</taxon>
        <taxon>Meleagris</taxon>
    </lineage>
</organism>
<dbReference type="FunFam" id="3.30.70.330:FF:000200">
    <property type="entry name" value="transformer-2 protein homolog alpha"/>
    <property type="match status" value="1"/>
</dbReference>
<keyword evidence="9" id="KW-0007">Acetylation</keyword>
<dbReference type="CDD" id="cd12363">
    <property type="entry name" value="RRM_TRA2"/>
    <property type="match status" value="1"/>
</dbReference>
<keyword evidence="11" id="KW-0539">Nucleus</keyword>
<dbReference type="GO" id="GO:0000398">
    <property type="term" value="P:mRNA splicing, via spliceosome"/>
    <property type="evidence" value="ECO:0007669"/>
    <property type="project" value="Ensembl"/>
</dbReference>
<keyword evidence="18" id="KW-0812">Transmembrane</keyword>
<keyword evidence="18" id="KW-1133">Transmembrane helix</keyword>
<evidence type="ECO:0000313" key="20">
    <source>
        <dbReference type="Ensembl" id="ENSMGAP00000010940.3"/>
    </source>
</evidence>
<proteinExistence type="inferred from homology"/>
<evidence type="ECO:0000259" key="19">
    <source>
        <dbReference type="PROSITE" id="PS50102"/>
    </source>
</evidence>
<reference evidence="20" key="2">
    <citation type="submission" date="2025-08" db="UniProtKB">
        <authorList>
            <consortium name="Ensembl"/>
        </authorList>
    </citation>
    <scope>IDENTIFICATION</scope>
</reference>
<evidence type="ECO:0000256" key="6">
    <source>
        <dbReference type="ARBA" id="ARBA00022664"/>
    </source>
</evidence>
<feature type="region of interest" description="Disordered" evidence="17">
    <location>
        <begin position="328"/>
        <end position="348"/>
    </location>
</feature>
<dbReference type="GO" id="GO:0005654">
    <property type="term" value="C:nucleoplasm"/>
    <property type="evidence" value="ECO:0007669"/>
    <property type="project" value="Ensembl"/>
</dbReference>
<evidence type="ECO:0000256" key="10">
    <source>
        <dbReference type="ARBA" id="ARBA00023187"/>
    </source>
</evidence>
<reference evidence="20" key="3">
    <citation type="submission" date="2025-09" db="UniProtKB">
        <authorList>
            <consortium name="Ensembl"/>
        </authorList>
    </citation>
    <scope>IDENTIFICATION</scope>
</reference>
<evidence type="ECO:0000256" key="15">
    <source>
        <dbReference type="ARBA" id="ARBA00077153"/>
    </source>
</evidence>
<feature type="compositionally biased region" description="Basic residues" evidence="17">
    <location>
        <begin position="122"/>
        <end position="157"/>
    </location>
</feature>
<accession>G1NDK4</accession>
<feature type="region of interest" description="Disordered" evidence="17">
    <location>
        <begin position="85"/>
        <end position="193"/>
    </location>
</feature>
<dbReference type="InterPro" id="IPR012677">
    <property type="entry name" value="Nucleotide-bd_a/b_plait_sf"/>
</dbReference>
<gene>
    <name evidence="20" type="primary">TRA2A</name>
</gene>
<evidence type="ECO:0000256" key="16">
    <source>
        <dbReference type="PROSITE-ProRule" id="PRU00176"/>
    </source>
</evidence>
<evidence type="ECO:0000256" key="12">
    <source>
        <dbReference type="ARBA" id="ARBA00056621"/>
    </source>
</evidence>
<comment type="function">
    <text evidence="12">Sequence-specific RNA-binding protein which participates in the control of pre-mRNA splicing.</text>
</comment>
<dbReference type="SUPFAM" id="SSF54928">
    <property type="entry name" value="RNA-binding domain, RBD"/>
    <property type="match status" value="1"/>
</dbReference>
<reference evidence="20 21" key="1">
    <citation type="journal article" date="2010" name="PLoS Biol.">
        <title>Multi-platform next-generation sequencing of the domestic turkey (Meleagris gallopavo): genome assembly and analysis.</title>
        <authorList>
            <person name="Dalloul R.A."/>
            <person name="Long J.A."/>
            <person name="Zimin A.V."/>
            <person name="Aslam L."/>
            <person name="Beal K."/>
            <person name="Blomberg L.A."/>
            <person name="Bouffard P."/>
            <person name="Burt D.W."/>
            <person name="Crasta O."/>
            <person name="Crooijmans R.P."/>
            <person name="Cooper K."/>
            <person name="Coulombe R.A."/>
            <person name="De S."/>
            <person name="Delany M.E."/>
            <person name="Dodgson J.B."/>
            <person name="Dong J.J."/>
            <person name="Evans C."/>
            <person name="Frederickson K.M."/>
            <person name="Flicek P."/>
            <person name="Florea L."/>
            <person name="Folkerts O."/>
            <person name="Groenen M.A."/>
            <person name="Harkins T.T."/>
            <person name="Herrero J."/>
            <person name="Hoffmann S."/>
            <person name="Megens H.J."/>
            <person name="Jiang A."/>
            <person name="de Jong P."/>
            <person name="Kaiser P."/>
            <person name="Kim H."/>
            <person name="Kim K.W."/>
            <person name="Kim S."/>
            <person name="Langenberger D."/>
            <person name="Lee M.K."/>
            <person name="Lee T."/>
            <person name="Mane S."/>
            <person name="Marcais G."/>
            <person name="Marz M."/>
            <person name="McElroy A.P."/>
            <person name="Modise T."/>
            <person name="Nefedov M."/>
            <person name="Notredame C."/>
            <person name="Paton I.R."/>
            <person name="Payne W.S."/>
            <person name="Pertea G."/>
            <person name="Prickett D."/>
            <person name="Puiu D."/>
            <person name="Qioa D."/>
            <person name="Raineri E."/>
            <person name="Ruffier M."/>
            <person name="Salzberg S.L."/>
            <person name="Schatz M.C."/>
            <person name="Scheuring C."/>
            <person name="Schmidt C.J."/>
            <person name="Schroeder S."/>
            <person name="Searle S.M."/>
            <person name="Smith E.J."/>
            <person name="Smith J."/>
            <person name="Sonstegard T.S."/>
            <person name="Stadler P.F."/>
            <person name="Tafer H."/>
            <person name="Tu Z.J."/>
            <person name="Van Tassell C.P."/>
            <person name="Vilella A.J."/>
            <person name="Williams K.P."/>
            <person name="Yorke J.A."/>
            <person name="Zhang L."/>
            <person name="Zhang H.B."/>
            <person name="Zhang X."/>
            <person name="Zhang Y."/>
            <person name="Reed K.M."/>
        </authorList>
    </citation>
    <scope>NUCLEOTIDE SEQUENCE [LARGE SCALE GENOMIC DNA]</scope>
</reference>
<dbReference type="AlphaFoldDB" id="G1NDK4"/>
<feature type="region of interest" description="Disordered" evidence="17">
    <location>
        <begin position="274"/>
        <end position="303"/>
    </location>
</feature>
<evidence type="ECO:0000256" key="2">
    <source>
        <dbReference type="ARBA" id="ARBA00010269"/>
    </source>
</evidence>
<feature type="compositionally biased region" description="Basic residues" evidence="17">
    <location>
        <begin position="165"/>
        <end position="183"/>
    </location>
</feature>
<feature type="domain" description="RRM" evidence="19">
    <location>
        <begin position="192"/>
        <end position="270"/>
    </location>
</feature>
<dbReference type="GeneTree" id="ENSGT00940000157167"/>
<evidence type="ECO:0000256" key="13">
    <source>
        <dbReference type="ARBA" id="ARBA00065043"/>
    </source>
</evidence>
<evidence type="ECO:0000256" key="17">
    <source>
        <dbReference type="SAM" id="MobiDB-lite"/>
    </source>
</evidence>
<dbReference type="SMART" id="SM00360">
    <property type="entry name" value="RRM"/>
    <property type="match status" value="1"/>
</dbReference>